<dbReference type="SUPFAM" id="SSF51445">
    <property type="entry name" value="(Trans)glycosidases"/>
    <property type="match status" value="1"/>
</dbReference>
<dbReference type="EMBL" id="VNKQ01000011">
    <property type="protein sequence ID" value="KAG0648142.1"/>
    <property type="molecule type" value="Genomic_DNA"/>
</dbReference>
<dbReference type="Proteomes" id="UP000785200">
    <property type="component" value="Unassembled WGS sequence"/>
</dbReference>
<comment type="caution">
    <text evidence="4">The sequence shown here is derived from an EMBL/GenBank/DDBJ whole genome shotgun (WGS) entry which is preliminary data.</text>
</comment>
<feature type="signal peptide" evidence="2">
    <location>
        <begin position="1"/>
        <end position="22"/>
    </location>
</feature>
<evidence type="ECO:0000259" key="3">
    <source>
        <dbReference type="Pfam" id="PF11790"/>
    </source>
</evidence>
<accession>A0A9P6VI52</accession>
<name>A0A9P6VI52_9HELO</name>
<feature type="region of interest" description="Disordered" evidence="1">
    <location>
        <begin position="155"/>
        <end position="175"/>
    </location>
</feature>
<keyword evidence="2" id="KW-0732">Signal</keyword>
<feature type="compositionally biased region" description="Low complexity" evidence="1">
    <location>
        <begin position="155"/>
        <end position="172"/>
    </location>
</feature>
<dbReference type="PANTHER" id="PTHR34154">
    <property type="entry name" value="ALKALI-SENSITIVE LINKAGE PROTEIN 1"/>
    <property type="match status" value="1"/>
</dbReference>
<dbReference type="InterPro" id="IPR017853">
    <property type="entry name" value="GH"/>
</dbReference>
<dbReference type="OrthoDB" id="43654at2759"/>
<evidence type="ECO:0000313" key="4">
    <source>
        <dbReference type="EMBL" id="KAG0648142.1"/>
    </source>
</evidence>
<sequence>MRTTFSSVAILASSLLAREIFAAPHLHKHKRDVVEDVVMVTDEITVTDEGDGNYQTGAAVAIGTTTIDGTRIVISSTPAPTPSTEAPATVAPATEAPATEAPSTTALPSSSSPPAAVFIQKPSSSSTPTTSAEPTTTAPVIIIPTVSASKSPTTLATSASTSAPAPVSTVTSDSSKKRGLAYNDAGLLSGFLSGNSLVSWAYNWASSTASIPSGLEFVPILWSTEDSFTSVWNANAAGASHLMSFNEPDFSGQANMNVSAAVDGYMEYLQPYVEKGVSVGTPAVTNGGAPMGLTYLGNFISGLSDAGGSYDFCSIHWYDSATNIDYFKSYMQQASTTCGAGKKLWITEFGVTGSDDEQNTFLQTVLPWLDEQDYVERYAFFMVAPGNLISSGTSLSTLGSTYATFT</sequence>
<dbReference type="GO" id="GO:0009277">
    <property type="term" value="C:fungal-type cell wall"/>
    <property type="evidence" value="ECO:0007669"/>
    <property type="project" value="TreeGrafter"/>
</dbReference>
<feature type="domain" description="Asl1-like glycosyl hydrolase catalytic" evidence="3">
    <location>
        <begin position="179"/>
        <end position="402"/>
    </location>
</feature>
<dbReference type="PANTHER" id="PTHR34154:SF10">
    <property type="entry name" value="ASL1-LIKE GLYCOSYL HYDROLASE CATALYTIC DOMAIN-CONTAINING PROTEIN"/>
    <property type="match status" value="1"/>
</dbReference>
<feature type="region of interest" description="Disordered" evidence="1">
    <location>
        <begin position="75"/>
        <end position="138"/>
    </location>
</feature>
<dbReference type="GO" id="GO:0071966">
    <property type="term" value="P:fungal-type cell wall polysaccharide metabolic process"/>
    <property type="evidence" value="ECO:0007669"/>
    <property type="project" value="TreeGrafter"/>
</dbReference>
<dbReference type="InterPro" id="IPR024655">
    <property type="entry name" value="Asl1_glyco_hydro_catalytic"/>
</dbReference>
<evidence type="ECO:0000256" key="1">
    <source>
        <dbReference type="SAM" id="MobiDB-lite"/>
    </source>
</evidence>
<gene>
    <name evidence="4" type="ORF">D0Z07_6002</name>
</gene>
<evidence type="ECO:0000256" key="2">
    <source>
        <dbReference type="SAM" id="SignalP"/>
    </source>
</evidence>
<protein>
    <recommendedName>
        <fullName evidence="3">Asl1-like glycosyl hydrolase catalytic domain-containing protein</fullName>
    </recommendedName>
</protein>
<organism evidence="4 5">
    <name type="scientific">Hyphodiscus hymeniophilus</name>
    <dbReference type="NCBI Taxonomy" id="353542"/>
    <lineage>
        <taxon>Eukaryota</taxon>
        <taxon>Fungi</taxon>
        <taxon>Dikarya</taxon>
        <taxon>Ascomycota</taxon>
        <taxon>Pezizomycotina</taxon>
        <taxon>Leotiomycetes</taxon>
        <taxon>Helotiales</taxon>
        <taxon>Hyphodiscaceae</taxon>
        <taxon>Hyphodiscus</taxon>
    </lineage>
</organism>
<dbReference type="AlphaFoldDB" id="A0A9P6VI52"/>
<dbReference type="InterPro" id="IPR053183">
    <property type="entry name" value="ASL1"/>
</dbReference>
<proteinExistence type="predicted"/>
<dbReference type="Gene3D" id="3.20.20.80">
    <property type="entry name" value="Glycosidases"/>
    <property type="match status" value="1"/>
</dbReference>
<reference evidence="4" key="1">
    <citation type="submission" date="2019-07" db="EMBL/GenBank/DDBJ databases">
        <title>Hyphodiscus hymeniophilus genome sequencing and assembly.</title>
        <authorList>
            <person name="Kramer G."/>
            <person name="Nodwell J."/>
        </authorList>
    </citation>
    <scope>NUCLEOTIDE SEQUENCE</scope>
    <source>
        <strain evidence="4">ATCC 34498</strain>
    </source>
</reference>
<dbReference type="Pfam" id="PF11790">
    <property type="entry name" value="Glyco_hydro_cc"/>
    <property type="match status" value="1"/>
</dbReference>
<keyword evidence="5" id="KW-1185">Reference proteome</keyword>
<evidence type="ECO:0000313" key="5">
    <source>
        <dbReference type="Proteomes" id="UP000785200"/>
    </source>
</evidence>
<feature type="chain" id="PRO_5040515239" description="Asl1-like glycosyl hydrolase catalytic domain-containing protein" evidence="2">
    <location>
        <begin position="23"/>
        <end position="406"/>
    </location>
</feature>